<evidence type="ECO:0000313" key="2">
    <source>
        <dbReference type="Ensembl" id="ENSSHAP00000023664.1"/>
    </source>
</evidence>
<feature type="region of interest" description="Disordered" evidence="1">
    <location>
        <begin position="1"/>
        <end position="185"/>
    </location>
</feature>
<dbReference type="Proteomes" id="UP000007648">
    <property type="component" value="Unassembled WGS sequence"/>
</dbReference>
<evidence type="ECO:0000256" key="1">
    <source>
        <dbReference type="SAM" id="MobiDB-lite"/>
    </source>
</evidence>
<name>A0A7N4NHY1_SARHA</name>
<feature type="compositionally biased region" description="Gly residues" evidence="1">
    <location>
        <begin position="15"/>
        <end position="24"/>
    </location>
</feature>
<dbReference type="InParanoid" id="A0A7N4NHY1"/>
<accession>A0A7N4NHY1</accession>
<sequence>MADLKPALSCRLGAGTDGLLGGGPPLCSLPQPSSGEGSEGPSAGRQARQRRKQKTALHKFHTQGRGRQQLPVSRGASAEPEMKVMLSDSRAPGSLGPGRRTRRGVAGGASRRPGLTWGVAAPYTSRQASRGETPAGRSHEEAWPARGAQDGGRCPGRRPGMAHHITGAWGGREEDPNPDLRLQLL</sequence>
<proteinExistence type="predicted"/>
<dbReference type="Ensembl" id="ENSSHAT00000041209.1">
    <property type="protein sequence ID" value="ENSSHAP00000023664.1"/>
    <property type="gene ID" value="ENSSHAG00000029984.1"/>
</dbReference>
<reference evidence="2 3" key="1">
    <citation type="journal article" date="2011" name="Proc. Natl. Acad. Sci. U.S.A.">
        <title>Genetic diversity and population structure of the endangered marsupial Sarcophilus harrisii (Tasmanian devil).</title>
        <authorList>
            <person name="Miller W."/>
            <person name="Hayes V.M."/>
            <person name="Ratan A."/>
            <person name="Petersen D.C."/>
            <person name="Wittekindt N.E."/>
            <person name="Miller J."/>
            <person name="Walenz B."/>
            <person name="Knight J."/>
            <person name="Qi J."/>
            <person name="Zhao F."/>
            <person name="Wang Q."/>
            <person name="Bedoya-Reina O.C."/>
            <person name="Katiyar N."/>
            <person name="Tomsho L.P."/>
            <person name="Kasson L.M."/>
            <person name="Hardie R.A."/>
            <person name="Woodbridge P."/>
            <person name="Tindall E.A."/>
            <person name="Bertelsen M.F."/>
            <person name="Dixon D."/>
            <person name="Pyecroft S."/>
            <person name="Helgen K.M."/>
            <person name="Lesk A.M."/>
            <person name="Pringle T.H."/>
            <person name="Patterson N."/>
            <person name="Zhang Y."/>
            <person name="Kreiss A."/>
            <person name="Woods G.M."/>
            <person name="Jones M.E."/>
            <person name="Schuster S.C."/>
        </authorList>
    </citation>
    <scope>NUCLEOTIDE SEQUENCE [LARGE SCALE GENOMIC DNA]</scope>
</reference>
<keyword evidence="3" id="KW-1185">Reference proteome</keyword>
<protein>
    <submittedName>
        <fullName evidence="2">Uncharacterized protein</fullName>
    </submittedName>
</protein>
<dbReference type="GeneTree" id="ENSGT01140000285486"/>
<dbReference type="AlphaFoldDB" id="A0A7N4NHY1"/>
<feature type="compositionally biased region" description="Basic residues" evidence="1">
    <location>
        <begin position="47"/>
        <end position="64"/>
    </location>
</feature>
<organism evidence="2 3">
    <name type="scientific">Sarcophilus harrisii</name>
    <name type="common">Tasmanian devil</name>
    <name type="synonym">Sarcophilus laniarius</name>
    <dbReference type="NCBI Taxonomy" id="9305"/>
    <lineage>
        <taxon>Eukaryota</taxon>
        <taxon>Metazoa</taxon>
        <taxon>Chordata</taxon>
        <taxon>Craniata</taxon>
        <taxon>Vertebrata</taxon>
        <taxon>Euteleostomi</taxon>
        <taxon>Mammalia</taxon>
        <taxon>Metatheria</taxon>
        <taxon>Dasyuromorphia</taxon>
        <taxon>Dasyuridae</taxon>
        <taxon>Sarcophilus</taxon>
    </lineage>
</organism>
<feature type="compositionally biased region" description="Low complexity" evidence="1">
    <location>
        <begin position="25"/>
        <end position="46"/>
    </location>
</feature>
<reference evidence="2" key="2">
    <citation type="submission" date="2025-08" db="UniProtKB">
        <authorList>
            <consortium name="Ensembl"/>
        </authorList>
    </citation>
    <scope>IDENTIFICATION</scope>
</reference>
<evidence type="ECO:0000313" key="3">
    <source>
        <dbReference type="Proteomes" id="UP000007648"/>
    </source>
</evidence>
<reference evidence="2" key="3">
    <citation type="submission" date="2025-09" db="UniProtKB">
        <authorList>
            <consortium name="Ensembl"/>
        </authorList>
    </citation>
    <scope>IDENTIFICATION</scope>
</reference>